<evidence type="ECO:0000313" key="3">
    <source>
        <dbReference type="EMBL" id="GER35812.1"/>
    </source>
</evidence>
<dbReference type="AlphaFoldDB" id="A0A5A7PTH5"/>
<evidence type="ECO:0000259" key="2">
    <source>
        <dbReference type="Pfam" id="PF08268"/>
    </source>
</evidence>
<name>A0A5A7PTH5_STRAF</name>
<keyword evidence="4" id="KW-1185">Reference proteome</keyword>
<comment type="caution">
    <text evidence="3">The sequence shown here is derived from an EMBL/GenBank/DDBJ whole genome shotgun (WGS) entry which is preliminary data.</text>
</comment>
<gene>
    <name evidence="3" type="ORF">STAS_12118</name>
</gene>
<protein>
    <submittedName>
        <fullName evidence="3">F-box family protein</fullName>
    </submittedName>
</protein>
<dbReference type="InterPro" id="IPR050796">
    <property type="entry name" value="SCF_F-box_component"/>
</dbReference>
<dbReference type="InterPro" id="IPR036047">
    <property type="entry name" value="F-box-like_dom_sf"/>
</dbReference>
<evidence type="ECO:0000259" key="1">
    <source>
        <dbReference type="Pfam" id="PF00646"/>
    </source>
</evidence>
<accession>A0A5A7PTH5</accession>
<dbReference type="PANTHER" id="PTHR31672:SF13">
    <property type="entry name" value="F-BOX PROTEIN CPR30-LIKE"/>
    <property type="match status" value="1"/>
</dbReference>
<evidence type="ECO:0000313" key="4">
    <source>
        <dbReference type="Proteomes" id="UP000325081"/>
    </source>
</evidence>
<dbReference type="OrthoDB" id="1918594at2759"/>
<dbReference type="EMBL" id="BKCP01005017">
    <property type="protein sequence ID" value="GER35812.1"/>
    <property type="molecule type" value="Genomic_DNA"/>
</dbReference>
<dbReference type="InterPro" id="IPR001810">
    <property type="entry name" value="F-box_dom"/>
</dbReference>
<organism evidence="3 4">
    <name type="scientific">Striga asiatica</name>
    <name type="common">Asiatic witchweed</name>
    <name type="synonym">Buchnera asiatica</name>
    <dbReference type="NCBI Taxonomy" id="4170"/>
    <lineage>
        <taxon>Eukaryota</taxon>
        <taxon>Viridiplantae</taxon>
        <taxon>Streptophyta</taxon>
        <taxon>Embryophyta</taxon>
        <taxon>Tracheophyta</taxon>
        <taxon>Spermatophyta</taxon>
        <taxon>Magnoliopsida</taxon>
        <taxon>eudicotyledons</taxon>
        <taxon>Gunneridae</taxon>
        <taxon>Pentapetalae</taxon>
        <taxon>asterids</taxon>
        <taxon>lamiids</taxon>
        <taxon>Lamiales</taxon>
        <taxon>Orobanchaceae</taxon>
        <taxon>Buchnereae</taxon>
        <taxon>Striga</taxon>
    </lineage>
</organism>
<dbReference type="SUPFAM" id="SSF81383">
    <property type="entry name" value="F-box domain"/>
    <property type="match status" value="1"/>
</dbReference>
<dbReference type="Pfam" id="PF00646">
    <property type="entry name" value="F-box"/>
    <property type="match status" value="1"/>
</dbReference>
<reference evidence="4" key="1">
    <citation type="journal article" date="2019" name="Curr. Biol.">
        <title>Genome Sequence of Striga asiatica Provides Insight into the Evolution of Plant Parasitism.</title>
        <authorList>
            <person name="Yoshida S."/>
            <person name="Kim S."/>
            <person name="Wafula E.K."/>
            <person name="Tanskanen J."/>
            <person name="Kim Y.M."/>
            <person name="Honaas L."/>
            <person name="Yang Z."/>
            <person name="Spallek T."/>
            <person name="Conn C.E."/>
            <person name="Ichihashi Y."/>
            <person name="Cheong K."/>
            <person name="Cui S."/>
            <person name="Der J.P."/>
            <person name="Gundlach H."/>
            <person name="Jiao Y."/>
            <person name="Hori C."/>
            <person name="Ishida J.K."/>
            <person name="Kasahara H."/>
            <person name="Kiba T."/>
            <person name="Kim M.S."/>
            <person name="Koo N."/>
            <person name="Laohavisit A."/>
            <person name="Lee Y.H."/>
            <person name="Lumba S."/>
            <person name="McCourt P."/>
            <person name="Mortimer J.C."/>
            <person name="Mutuku J.M."/>
            <person name="Nomura T."/>
            <person name="Sasaki-Sekimoto Y."/>
            <person name="Seto Y."/>
            <person name="Wang Y."/>
            <person name="Wakatake T."/>
            <person name="Sakakibara H."/>
            <person name="Demura T."/>
            <person name="Yamaguchi S."/>
            <person name="Yoneyama K."/>
            <person name="Manabe R.I."/>
            <person name="Nelson D.C."/>
            <person name="Schulman A.H."/>
            <person name="Timko M.P."/>
            <person name="dePamphilis C.W."/>
            <person name="Choi D."/>
            <person name="Shirasu K."/>
        </authorList>
    </citation>
    <scope>NUCLEOTIDE SEQUENCE [LARGE SCALE GENOMIC DNA]</scope>
    <source>
        <strain evidence="4">cv. UVA1</strain>
    </source>
</reference>
<proteinExistence type="predicted"/>
<dbReference type="PANTHER" id="PTHR31672">
    <property type="entry name" value="BNACNNG10540D PROTEIN"/>
    <property type="match status" value="1"/>
</dbReference>
<dbReference type="Proteomes" id="UP000325081">
    <property type="component" value="Unassembled WGS sequence"/>
</dbReference>
<feature type="domain" description="F-box associated beta-propeller type 3" evidence="2">
    <location>
        <begin position="232"/>
        <end position="360"/>
    </location>
</feature>
<dbReference type="InterPro" id="IPR013187">
    <property type="entry name" value="F-box-assoc_dom_typ3"/>
</dbReference>
<dbReference type="Pfam" id="PF08268">
    <property type="entry name" value="FBA_3"/>
    <property type="match status" value="1"/>
</dbReference>
<dbReference type="Gene3D" id="1.20.1280.50">
    <property type="match status" value="1"/>
</dbReference>
<feature type="non-terminal residue" evidence="3">
    <location>
        <position position="1"/>
    </location>
</feature>
<feature type="domain" description="F-box" evidence="1">
    <location>
        <begin position="147"/>
        <end position="189"/>
    </location>
</feature>
<sequence length="512" mass="59087">TLSWDVWEMRPETRVWRKAFSVDLEKERWRFEEVFLYEDDGLTPVGRLNYPEGMVFAPSRGRYCILYWVRMREIESIDLPRLAKYYKYWSYQSSLVPPRRKLDILRLCLQPSMILQWRMDYQSDPKLAVTTQSPAGVMARCNRTPNIESLTEDLLFDILIRLTSRDIRNSARLVCRKWAHSTRSLDFTRLHHNRAAATGLLLQNTRVPKDLIFISGSRGRVEKSRARYRSGPHILGTSHGLVVVNTYTYTPLDFDPCTLRIMNPGTSEYIELPPHFGRENSRNNTCLTYAAASMEYKVVQVCNKLAKGSGALLYECDILSVGSYDDGDTWRHVRTDHLSREAKSLLSMGPPMSTEGFVHWVPYSGGSTVLTLDAETEVLTESPMPNLGHLGKKKFFLVSGGKDLTLVVKLGRLSWDVWEMNPETGVWRKAFSVDLEKEKWRFEEKFVYEDDLVVPVGWLNYPEGMVFAPNRGRYCILYWVGTGEIESIDLPTLAKCYKYWSHQSSLVPPPEM</sequence>